<dbReference type="GO" id="GO:0046872">
    <property type="term" value="F:metal ion binding"/>
    <property type="evidence" value="ECO:0007669"/>
    <property type="project" value="UniProtKB-UniRule"/>
</dbReference>
<dbReference type="PROSITE" id="PS51371">
    <property type="entry name" value="CBS"/>
    <property type="match status" value="1"/>
</dbReference>
<dbReference type="InterPro" id="IPR046342">
    <property type="entry name" value="CBS_dom_sf"/>
</dbReference>
<evidence type="ECO:0000256" key="11">
    <source>
        <dbReference type="ARBA" id="ARBA00023049"/>
    </source>
</evidence>
<protein>
    <recommendedName>
        <fullName evidence="14">Zinc metalloprotease</fullName>
    </recommendedName>
</protein>
<gene>
    <name evidence="19" type="ORF">HEB94_007456</name>
</gene>
<dbReference type="RefSeq" id="WP_337918142.1">
    <property type="nucleotide sequence ID" value="NZ_BAABJL010000095.1"/>
</dbReference>
<feature type="binding site" evidence="16">
    <location>
        <position position="177"/>
    </location>
    <ligand>
        <name>Zn(2+)</name>
        <dbReference type="ChEBI" id="CHEBI:29105"/>
        <note>catalytic</note>
    </ligand>
</feature>
<evidence type="ECO:0000256" key="10">
    <source>
        <dbReference type="ARBA" id="ARBA00022989"/>
    </source>
</evidence>
<feature type="transmembrane region" description="Helical" evidence="14">
    <location>
        <begin position="60"/>
        <end position="80"/>
    </location>
</feature>
<keyword evidence="5 14" id="KW-0812">Transmembrane</keyword>
<comment type="caution">
    <text evidence="19">The sequence shown here is derived from an EMBL/GenBank/DDBJ whole genome shotgun (WGS) entry which is preliminary data.</text>
</comment>
<keyword evidence="20" id="KW-1185">Reference proteome</keyword>
<evidence type="ECO:0000256" key="13">
    <source>
        <dbReference type="ARBA" id="ARBA00023136"/>
    </source>
</evidence>
<evidence type="ECO:0000256" key="5">
    <source>
        <dbReference type="ARBA" id="ARBA00022692"/>
    </source>
</evidence>
<evidence type="ECO:0000256" key="3">
    <source>
        <dbReference type="ARBA" id="ARBA00022475"/>
    </source>
</evidence>
<dbReference type="Gene3D" id="3.10.580.10">
    <property type="entry name" value="CBS-domain"/>
    <property type="match status" value="1"/>
</dbReference>
<evidence type="ECO:0000256" key="8">
    <source>
        <dbReference type="ARBA" id="ARBA00022801"/>
    </source>
</evidence>
<feature type="transmembrane region" description="Helical" evidence="14">
    <location>
        <begin position="121"/>
        <end position="142"/>
    </location>
</feature>
<dbReference type="InterPro" id="IPR016483">
    <property type="entry name" value="UCP006404_Pept_M50_CBS"/>
</dbReference>
<accession>A0A927RP06</accession>
<dbReference type="EMBL" id="JADBEM010000001">
    <property type="protein sequence ID" value="MBE1610608.1"/>
    <property type="molecule type" value="Genomic_DNA"/>
</dbReference>
<evidence type="ECO:0000259" key="18">
    <source>
        <dbReference type="PROSITE" id="PS51371"/>
    </source>
</evidence>
<feature type="transmembrane region" description="Helical" evidence="14">
    <location>
        <begin position="195"/>
        <end position="216"/>
    </location>
</feature>
<dbReference type="SUPFAM" id="SSF54631">
    <property type="entry name" value="CBS-domain pair"/>
    <property type="match status" value="1"/>
</dbReference>
<dbReference type="PANTHER" id="PTHR39188">
    <property type="entry name" value="MEMBRANE-ASSOCIATED ZINC METALLOPROTEASE M50B"/>
    <property type="match status" value="1"/>
</dbReference>
<evidence type="ECO:0000256" key="15">
    <source>
        <dbReference type="PIRSR" id="PIRSR006404-1"/>
    </source>
</evidence>
<organism evidence="19 20">
    <name type="scientific">Actinopolymorpha pittospori</name>
    <dbReference type="NCBI Taxonomy" id="648752"/>
    <lineage>
        <taxon>Bacteria</taxon>
        <taxon>Bacillati</taxon>
        <taxon>Actinomycetota</taxon>
        <taxon>Actinomycetes</taxon>
        <taxon>Propionibacteriales</taxon>
        <taxon>Actinopolymorphaceae</taxon>
        <taxon>Actinopolymorpha</taxon>
    </lineage>
</organism>
<reference evidence="19" key="1">
    <citation type="submission" date="2020-10" db="EMBL/GenBank/DDBJ databases">
        <title>Sequencing the genomes of 1000 actinobacteria strains.</title>
        <authorList>
            <person name="Klenk H.-P."/>
        </authorList>
    </citation>
    <scope>NUCLEOTIDE SEQUENCE</scope>
    <source>
        <strain evidence="19">DSM 45354</strain>
    </source>
</reference>
<dbReference type="GO" id="GO:0008237">
    <property type="term" value="F:metallopeptidase activity"/>
    <property type="evidence" value="ECO:0007669"/>
    <property type="project" value="UniProtKB-UniRule"/>
</dbReference>
<comment type="cofactor">
    <cofactor evidence="14 16">
        <name>Zn(2+)</name>
        <dbReference type="ChEBI" id="CHEBI:29105"/>
    </cofactor>
    <text evidence="14 16">Binds 1 zinc ion per subunit.</text>
</comment>
<keyword evidence="10 14" id="KW-1133">Transmembrane helix</keyword>
<keyword evidence="4 14" id="KW-0645">Protease</keyword>
<feature type="active site" evidence="15">
    <location>
        <position position="82"/>
    </location>
</feature>
<feature type="transmembrane region" description="Helical" evidence="14">
    <location>
        <begin position="26"/>
        <end position="48"/>
    </location>
</feature>
<evidence type="ECO:0000256" key="6">
    <source>
        <dbReference type="ARBA" id="ARBA00022723"/>
    </source>
</evidence>
<keyword evidence="12 17" id="KW-0129">CBS domain</keyword>
<dbReference type="AlphaFoldDB" id="A0A927RP06"/>
<dbReference type="GO" id="GO:0006508">
    <property type="term" value="P:proteolysis"/>
    <property type="evidence" value="ECO:0007669"/>
    <property type="project" value="UniProtKB-KW"/>
</dbReference>
<feature type="binding site" evidence="16">
    <location>
        <position position="85"/>
    </location>
    <ligand>
        <name>Zn(2+)</name>
        <dbReference type="ChEBI" id="CHEBI:29105"/>
        <note>catalytic</note>
    </ligand>
</feature>
<keyword evidence="3 14" id="KW-1003">Cell membrane</keyword>
<evidence type="ECO:0000256" key="2">
    <source>
        <dbReference type="ARBA" id="ARBA00007931"/>
    </source>
</evidence>
<keyword evidence="6 14" id="KW-0479">Metal-binding</keyword>
<keyword evidence="8 14" id="KW-0378">Hydrolase</keyword>
<name>A0A927RP06_9ACTN</name>
<feature type="binding site" evidence="16">
    <location>
        <position position="81"/>
    </location>
    <ligand>
        <name>Zn(2+)</name>
        <dbReference type="ChEBI" id="CHEBI:29105"/>
        <note>catalytic</note>
    </ligand>
</feature>
<evidence type="ECO:0000256" key="16">
    <source>
        <dbReference type="PIRSR" id="PIRSR006404-2"/>
    </source>
</evidence>
<keyword evidence="13 14" id="KW-0472">Membrane</keyword>
<evidence type="ECO:0000313" key="19">
    <source>
        <dbReference type="EMBL" id="MBE1610608.1"/>
    </source>
</evidence>
<feature type="transmembrane region" description="Helical" evidence="14">
    <location>
        <begin position="228"/>
        <end position="249"/>
    </location>
</feature>
<dbReference type="GO" id="GO:0005886">
    <property type="term" value="C:plasma membrane"/>
    <property type="evidence" value="ECO:0007669"/>
    <property type="project" value="UniProtKB-SubCell"/>
</dbReference>
<sequence>MSEPSSDNRPRQVSQRRPGSIQIARIAGVPVYVNLSWILVAFLIAFYLRGTFENQVPGLGGWSFVVAFVFAVLLYASVLVHEIAHVVVARKFGLPVRAITLQFLGGLSEIEEEPQTPWREFAVAVVGPLTSIALGAIGWVGYTAVSGPPLLEVLLYQLAVANVLVGAFNLLPGLPLDGGRILRAGVWAVSKRPHLGTTVAGWAGRGVAVLVVLLPWTLLTTSVGSPNLLYVVWSVFLAVFLWAGSSQALMSARIRRKLPAVQARTLARRGVPVPSELPLSEAIRRAQQTHAGSLVVVDTDGRPTGLVSEAAVLATPEHRRPWIAVGDVARRIEPGLVLNVDLTGEALVRAMGGTPATEYLLVEPNGQVFGVLATADVDGALARS</sequence>
<dbReference type="InterPro" id="IPR008915">
    <property type="entry name" value="Peptidase_M50"/>
</dbReference>
<keyword evidence="11 14" id="KW-0482">Metalloprotease</keyword>
<feature type="domain" description="CBS" evidence="18">
    <location>
        <begin position="266"/>
        <end position="325"/>
    </location>
</feature>
<dbReference type="Pfam" id="PF02163">
    <property type="entry name" value="Peptidase_M50"/>
    <property type="match status" value="1"/>
</dbReference>
<dbReference type="CDD" id="cd06164">
    <property type="entry name" value="S2P-M50_SpoIVFB_CBS"/>
    <property type="match status" value="1"/>
</dbReference>
<dbReference type="InterPro" id="IPR000644">
    <property type="entry name" value="CBS_dom"/>
</dbReference>
<evidence type="ECO:0000256" key="9">
    <source>
        <dbReference type="ARBA" id="ARBA00022833"/>
    </source>
</evidence>
<dbReference type="Proteomes" id="UP000638648">
    <property type="component" value="Unassembled WGS sequence"/>
</dbReference>
<feature type="transmembrane region" description="Helical" evidence="14">
    <location>
        <begin position="154"/>
        <end position="174"/>
    </location>
</feature>
<comment type="similarity">
    <text evidence="2 14">Belongs to the peptidase M50B family.</text>
</comment>
<evidence type="ECO:0000256" key="17">
    <source>
        <dbReference type="PROSITE-ProRule" id="PRU00703"/>
    </source>
</evidence>
<evidence type="ECO:0000256" key="14">
    <source>
        <dbReference type="PIRNR" id="PIRNR006404"/>
    </source>
</evidence>
<keyword evidence="7" id="KW-0677">Repeat</keyword>
<evidence type="ECO:0000256" key="7">
    <source>
        <dbReference type="ARBA" id="ARBA00022737"/>
    </source>
</evidence>
<comment type="subcellular location">
    <subcellularLocation>
        <location evidence="1 14">Cell membrane</location>
        <topology evidence="1 14">Multi-pass membrane protein</topology>
    </subcellularLocation>
</comment>
<dbReference type="PANTHER" id="PTHR39188:SF3">
    <property type="entry name" value="STAGE IV SPORULATION PROTEIN FB"/>
    <property type="match status" value="1"/>
</dbReference>
<keyword evidence="9 14" id="KW-0862">Zinc</keyword>
<evidence type="ECO:0000313" key="20">
    <source>
        <dbReference type="Proteomes" id="UP000638648"/>
    </source>
</evidence>
<dbReference type="Pfam" id="PF00571">
    <property type="entry name" value="CBS"/>
    <property type="match status" value="1"/>
</dbReference>
<evidence type="ECO:0000256" key="1">
    <source>
        <dbReference type="ARBA" id="ARBA00004651"/>
    </source>
</evidence>
<dbReference type="PIRSF" id="PIRSF006404">
    <property type="entry name" value="UCP006404_Pept_M50_CBS"/>
    <property type="match status" value="1"/>
</dbReference>
<evidence type="ECO:0000256" key="4">
    <source>
        <dbReference type="ARBA" id="ARBA00022670"/>
    </source>
</evidence>
<evidence type="ECO:0000256" key="12">
    <source>
        <dbReference type="ARBA" id="ARBA00023122"/>
    </source>
</evidence>
<proteinExistence type="inferred from homology"/>